<organism evidence="1 2">
    <name type="scientific">Paenibacillus taihuensis</name>
    <dbReference type="NCBI Taxonomy" id="1156355"/>
    <lineage>
        <taxon>Bacteria</taxon>
        <taxon>Bacillati</taxon>
        <taxon>Bacillota</taxon>
        <taxon>Bacilli</taxon>
        <taxon>Bacillales</taxon>
        <taxon>Paenibacillaceae</taxon>
        <taxon>Paenibacillus</taxon>
    </lineage>
</organism>
<evidence type="ECO:0000313" key="1">
    <source>
        <dbReference type="EMBL" id="REE88576.1"/>
    </source>
</evidence>
<dbReference type="OrthoDB" id="529831at2"/>
<comment type="caution">
    <text evidence="1">The sequence shown here is derived from an EMBL/GenBank/DDBJ whole genome shotgun (WGS) entry which is preliminary data.</text>
</comment>
<sequence>MHKVGYILQVVCVLLLGSVLGGQQVASEDVGAKLRVAATPESVRASELAIGSDEAIVKMLNSGVRVRVYSIPVTDTFITLRKGSELLSFPVDRYGMVYDASTDEKVILREQDRWLLLQRVRELRQSYYGKLLTWDEAEVYVPRMASFALTDLDTGMTFNVQRRAGSSHADVQPLTREDTEIMKRIYNGRWSWKRKAVLVRADGMVLAASMHGKPHGGDGIPDNDFPGHFCVHFLGSTTHKTQSVDPEHQLMVFKAAGKLPEYVGAMNPDKIVATFFKTFNLRETQAARMLFDDPFNDKLDRLLANVERIAATEQRREIAASAVEDELALDLSQNVNMLAVNKKVLKLKLKLLFVRESPAEPWKIESIAAIDGKGRDVLEEIDDANDAREGK</sequence>
<dbReference type="RefSeq" id="WP_116188680.1">
    <property type="nucleotide sequence ID" value="NZ_QTTN01000008.1"/>
</dbReference>
<dbReference type="AlphaFoldDB" id="A0A3D9SBT8"/>
<keyword evidence="2" id="KW-1185">Reference proteome</keyword>
<gene>
    <name evidence="1" type="ORF">A8990_10872</name>
</gene>
<dbReference type="Proteomes" id="UP000256304">
    <property type="component" value="Unassembled WGS sequence"/>
</dbReference>
<proteinExistence type="predicted"/>
<reference evidence="1 2" key="1">
    <citation type="submission" date="2018-08" db="EMBL/GenBank/DDBJ databases">
        <title>Genomic Encyclopedia of Type Strains, Phase III (KMG-III): the genomes of soil and plant-associated and newly described type strains.</title>
        <authorList>
            <person name="Whitman W."/>
        </authorList>
    </citation>
    <scope>NUCLEOTIDE SEQUENCE [LARGE SCALE GENOMIC DNA]</scope>
    <source>
        <strain evidence="1 2">CGMCC 1.10966</strain>
    </source>
</reference>
<dbReference type="EMBL" id="QTTN01000008">
    <property type="protein sequence ID" value="REE88576.1"/>
    <property type="molecule type" value="Genomic_DNA"/>
</dbReference>
<accession>A0A3D9SBT8</accession>
<name>A0A3D9SBT8_9BACL</name>
<evidence type="ECO:0000313" key="2">
    <source>
        <dbReference type="Proteomes" id="UP000256304"/>
    </source>
</evidence>
<protein>
    <submittedName>
        <fullName evidence="1">Uncharacterized protein</fullName>
    </submittedName>
</protein>